<accession>A0A918XAA6</accession>
<feature type="transmembrane region" description="Helical" evidence="8">
    <location>
        <begin position="381"/>
        <end position="403"/>
    </location>
</feature>
<dbReference type="GO" id="GO:0030001">
    <property type="term" value="P:metal ion transport"/>
    <property type="evidence" value="ECO:0007669"/>
    <property type="project" value="UniProtKB-ARBA"/>
</dbReference>
<feature type="transmembrane region" description="Helical" evidence="8">
    <location>
        <begin position="110"/>
        <end position="138"/>
    </location>
</feature>
<sequence length="479" mass="51390">MTGEPALSPNTLLRRLFGRPGAERPSPSVFPRRLPHEGKGGLQPARVFLLMFVAVDLLGTGLLLTPAASAGSENLTFVEALFTSTTALAVCGLSIISIGGDLTHFGQGVVLALMQIGGMGIMTLAALLGTAVVHRFGLRMQLNVQAETKSLWVGDVRGLVSRVALIFVVVQSLTFVLITPRMWLGYDMELREALYTGFFHSVSAFNNAGLSLYDDSMSRFSGDALVLFPIALAVVLGGIGFPVIIELWRRFRLPRAWSLHTKITLATSAVLLMGACLAIPALEWDNPQTLGQLHWWTRITDGFFHGVMPRSGGLNVTDTGAMEDSTLLFTIMLMFVGGGSAGTAGGIKVATLAIIFCVVLAEARSHDQVHVYGRQLPPAVIRHSLSLIFMSATVVAFCTLLLLATTSYKLLPALFEIASAVGVVGLSTGLTPELPSWAQVMIIVLMIAGRLGPITFVTALAMSDRRRRYTLAEDRPIVG</sequence>
<keyword evidence="5 8" id="KW-1133">Transmembrane helix</keyword>
<feature type="transmembrane region" description="Helical" evidence="8">
    <location>
        <begin position="436"/>
        <end position="461"/>
    </location>
</feature>
<dbReference type="GO" id="GO:0005886">
    <property type="term" value="C:plasma membrane"/>
    <property type="evidence" value="ECO:0007669"/>
    <property type="project" value="UniProtKB-SubCell"/>
</dbReference>
<dbReference type="Proteomes" id="UP000654947">
    <property type="component" value="Unassembled WGS sequence"/>
</dbReference>
<feature type="transmembrane region" description="Helical" evidence="8">
    <location>
        <begin position="225"/>
        <end position="245"/>
    </location>
</feature>
<evidence type="ECO:0000256" key="7">
    <source>
        <dbReference type="ARBA" id="ARBA00023136"/>
    </source>
</evidence>
<evidence type="ECO:0000313" key="10">
    <source>
        <dbReference type="Proteomes" id="UP000654947"/>
    </source>
</evidence>
<evidence type="ECO:0000256" key="1">
    <source>
        <dbReference type="ARBA" id="ARBA00004651"/>
    </source>
</evidence>
<dbReference type="PANTHER" id="PTHR32024:SF1">
    <property type="entry name" value="KTR SYSTEM POTASSIUM UPTAKE PROTEIN B"/>
    <property type="match status" value="1"/>
</dbReference>
<evidence type="ECO:0000256" key="5">
    <source>
        <dbReference type="ARBA" id="ARBA00022989"/>
    </source>
</evidence>
<keyword evidence="4 8" id="KW-0812">Transmembrane</keyword>
<feature type="transmembrane region" description="Helical" evidence="8">
    <location>
        <begin position="328"/>
        <end position="361"/>
    </location>
</feature>
<evidence type="ECO:0000313" key="9">
    <source>
        <dbReference type="EMBL" id="GHD21477.1"/>
    </source>
</evidence>
<dbReference type="EMBL" id="BMXL01000005">
    <property type="protein sequence ID" value="GHD21477.1"/>
    <property type="molecule type" value="Genomic_DNA"/>
</dbReference>
<dbReference type="Pfam" id="PF02386">
    <property type="entry name" value="TrkH"/>
    <property type="match status" value="1"/>
</dbReference>
<comment type="caution">
    <text evidence="9">The sequence shown here is derived from an EMBL/GenBank/DDBJ whole genome shotgun (WGS) entry which is preliminary data.</text>
</comment>
<evidence type="ECO:0000256" key="3">
    <source>
        <dbReference type="ARBA" id="ARBA00022475"/>
    </source>
</evidence>
<dbReference type="AlphaFoldDB" id="A0A918XAA6"/>
<feature type="transmembrane region" description="Helical" evidence="8">
    <location>
        <begin position="265"/>
        <end position="282"/>
    </location>
</feature>
<feature type="transmembrane region" description="Helical" evidence="8">
    <location>
        <begin position="159"/>
        <end position="178"/>
    </location>
</feature>
<proteinExistence type="predicted"/>
<keyword evidence="3" id="KW-1003">Cell membrane</keyword>
<organism evidence="9 10">
    <name type="scientific">Nocardiopsis kunsanensis</name>
    <dbReference type="NCBI Taxonomy" id="141693"/>
    <lineage>
        <taxon>Bacteria</taxon>
        <taxon>Bacillati</taxon>
        <taxon>Actinomycetota</taxon>
        <taxon>Actinomycetes</taxon>
        <taxon>Streptosporangiales</taxon>
        <taxon>Nocardiopsidaceae</taxon>
        <taxon>Nocardiopsis</taxon>
    </lineage>
</organism>
<keyword evidence="10" id="KW-1185">Reference proteome</keyword>
<evidence type="ECO:0000256" key="2">
    <source>
        <dbReference type="ARBA" id="ARBA00022448"/>
    </source>
</evidence>
<dbReference type="GO" id="GO:0008324">
    <property type="term" value="F:monoatomic cation transmembrane transporter activity"/>
    <property type="evidence" value="ECO:0007669"/>
    <property type="project" value="InterPro"/>
</dbReference>
<gene>
    <name evidence="9" type="ORF">GCM10007147_14890</name>
</gene>
<name>A0A918XAA6_9ACTN</name>
<reference evidence="9 10" key="1">
    <citation type="journal article" date="2014" name="Int. J. Syst. Evol. Microbiol.">
        <title>Complete genome sequence of Corynebacterium casei LMG S-19264T (=DSM 44701T), isolated from a smear-ripened cheese.</title>
        <authorList>
            <consortium name="US DOE Joint Genome Institute (JGI-PGF)"/>
            <person name="Walter F."/>
            <person name="Albersmeier A."/>
            <person name="Kalinowski J."/>
            <person name="Ruckert C."/>
        </authorList>
    </citation>
    <scope>NUCLEOTIDE SEQUENCE [LARGE SCALE GENOMIC DNA]</scope>
    <source>
        <strain evidence="9 10">KCTC 19473</strain>
    </source>
</reference>
<evidence type="ECO:0000256" key="6">
    <source>
        <dbReference type="ARBA" id="ARBA00023065"/>
    </source>
</evidence>
<keyword evidence="2" id="KW-0813">Transport</keyword>
<evidence type="ECO:0000256" key="4">
    <source>
        <dbReference type="ARBA" id="ARBA00022692"/>
    </source>
</evidence>
<dbReference type="PANTHER" id="PTHR32024">
    <property type="entry name" value="TRK SYSTEM POTASSIUM UPTAKE PROTEIN TRKG-RELATED"/>
    <property type="match status" value="1"/>
</dbReference>
<dbReference type="InterPro" id="IPR003445">
    <property type="entry name" value="Cat_transpt"/>
</dbReference>
<keyword evidence="7 8" id="KW-0472">Membrane</keyword>
<feature type="transmembrane region" description="Helical" evidence="8">
    <location>
        <begin position="77"/>
        <end position="98"/>
    </location>
</feature>
<keyword evidence="6" id="KW-0406">Ion transport</keyword>
<feature type="transmembrane region" description="Helical" evidence="8">
    <location>
        <begin position="47"/>
        <end position="65"/>
    </location>
</feature>
<protein>
    <submittedName>
        <fullName evidence="9">Potassium transporter Trk</fullName>
    </submittedName>
</protein>
<comment type="subcellular location">
    <subcellularLocation>
        <location evidence="1">Cell membrane</location>
        <topology evidence="1">Multi-pass membrane protein</topology>
    </subcellularLocation>
</comment>
<evidence type="ECO:0000256" key="8">
    <source>
        <dbReference type="SAM" id="Phobius"/>
    </source>
</evidence>